<evidence type="ECO:0000313" key="1">
    <source>
        <dbReference type="EMBL" id="GBN47516.1"/>
    </source>
</evidence>
<keyword evidence="2" id="KW-1185">Reference proteome</keyword>
<comment type="caution">
    <text evidence="1">The sequence shown here is derived from an EMBL/GenBank/DDBJ whole genome shotgun (WGS) entry which is preliminary data.</text>
</comment>
<protein>
    <submittedName>
        <fullName evidence="1">Uncharacterized protein</fullName>
    </submittedName>
</protein>
<dbReference type="Proteomes" id="UP000499080">
    <property type="component" value="Unassembled WGS sequence"/>
</dbReference>
<reference evidence="1 2" key="1">
    <citation type="journal article" date="2019" name="Sci. Rep.">
        <title>Orb-weaving spider Araneus ventricosus genome elucidates the spidroin gene catalogue.</title>
        <authorList>
            <person name="Kono N."/>
            <person name="Nakamura H."/>
            <person name="Ohtoshi R."/>
            <person name="Moran D.A.P."/>
            <person name="Shinohara A."/>
            <person name="Yoshida Y."/>
            <person name="Fujiwara M."/>
            <person name="Mori M."/>
            <person name="Tomita M."/>
            <person name="Arakawa K."/>
        </authorList>
    </citation>
    <scope>NUCLEOTIDE SEQUENCE [LARGE SCALE GENOMIC DNA]</scope>
</reference>
<dbReference type="AlphaFoldDB" id="A0A4Y2PBY1"/>
<sequence>MVQRFLVWIKVSVSGPEDSGFENQFRQRCTVNVCLLHVKSEIEVQISTKYRCGVEVWRGKYLLTDVVLVILLVETSSTRTALPVESGLQQNGGNAYNDTKQF</sequence>
<organism evidence="1 2">
    <name type="scientific">Araneus ventricosus</name>
    <name type="common">Orbweaver spider</name>
    <name type="synonym">Epeira ventricosa</name>
    <dbReference type="NCBI Taxonomy" id="182803"/>
    <lineage>
        <taxon>Eukaryota</taxon>
        <taxon>Metazoa</taxon>
        <taxon>Ecdysozoa</taxon>
        <taxon>Arthropoda</taxon>
        <taxon>Chelicerata</taxon>
        <taxon>Arachnida</taxon>
        <taxon>Araneae</taxon>
        <taxon>Araneomorphae</taxon>
        <taxon>Entelegynae</taxon>
        <taxon>Araneoidea</taxon>
        <taxon>Araneidae</taxon>
        <taxon>Araneus</taxon>
    </lineage>
</organism>
<dbReference type="EMBL" id="BGPR01010691">
    <property type="protein sequence ID" value="GBN47516.1"/>
    <property type="molecule type" value="Genomic_DNA"/>
</dbReference>
<evidence type="ECO:0000313" key="2">
    <source>
        <dbReference type="Proteomes" id="UP000499080"/>
    </source>
</evidence>
<gene>
    <name evidence="1" type="ORF">AVEN_52865_1</name>
</gene>
<name>A0A4Y2PBY1_ARAVE</name>
<accession>A0A4Y2PBY1</accession>
<proteinExistence type="predicted"/>